<dbReference type="GeneID" id="68107377"/>
<reference evidence="2 3" key="1">
    <citation type="journal article" date="2019" name="Sci. Rep.">
        <title>Nanopore sequencing improves the draft genome of the human pathogenic amoeba Naegleria fowleri.</title>
        <authorList>
            <person name="Liechti N."/>
            <person name="Schurch N."/>
            <person name="Bruggmann R."/>
            <person name="Wittwer M."/>
        </authorList>
    </citation>
    <scope>NUCLEOTIDE SEQUENCE [LARGE SCALE GENOMIC DNA]</scope>
    <source>
        <strain evidence="2 3">ATCC 30894</strain>
    </source>
</reference>
<dbReference type="AlphaFoldDB" id="A0A6A5CHZ9"/>
<feature type="region of interest" description="Disordered" evidence="1">
    <location>
        <begin position="1"/>
        <end position="53"/>
    </location>
</feature>
<keyword evidence="3" id="KW-1185">Reference proteome</keyword>
<accession>A0A6A5CHZ9</accession>
<organism evidence="2 3">
    <name type="scientific">Naegleria fowleri</name>
    <name type="common">Brain eating amoeba</name>
    <dbReference type="NCBI Taxonomy" id="5763"/>
    <lineage>
        <taxon>Eukaryota</taxon>
        <taxon>Discoba</taxon>
        <taxon>Heterolobosea</taxon>
        <taxon>Tetramitia</taxon>
        <taxon>Eutetramitia</taxon>
        <taxon>Vahlkampfiidae</taxon>
        <taxon>Naegleria</taxon>
    </lineage>
</organism>
<feature type="compositionally biased region" description="Polar residues" evidence="1">
    <location>
        <begin position="16"/>
        <end position="38"/>
    </location>
</feature>
<dbReference type="GO" id="GO:0005525">
    <property type="term" value="F:GTP binding"/>
    <property type="evidence" value="ECO:0007669"/>
    <property type="project" value="InterPro"/>
</dbReference>
<sequence length="375" mass="42180">MIASSVGRDDHHSDMAEQSQQQLPSMNEQSGENQTTSSFKKKAVERGWLSPDNTNGMDALARVEFLNQIPGEKQVKFVPCIKGVLSNAVHKMAIQMTQQQEEILTESMKELSAASLIQQSGSKALLMSSHHHGTHEQDNKSGGSIFTSLSNSSDFDPNMIGFEALKNKLTRGSSIITKDVHDLFLKRIPPWMFVPPHYHWKIRLHGDRGTGKTTVQRSLCRMNTNIDQHRNYHSDTMGTVSTTTLIPIKCIDSVKWVELEIVDVGDMSATTNPFYNSYQVNEYHAHLVLFSMGHYQSFRNTKNKLKLLKKQTNNIIVVATKADAFQNFQVTDNDIAELEKEFQLPPVRLINSHAQFGSSNSTYILVEDLADMLIA</sequence>
<dbReference type="SUPFAM" id="SSF52540">
    <property type="entry name" value="P-loop containing nucleoside triphosphate hydrolases"/>
    <property type="match status" value="1"/>
</dbReference>
<evidence type="ECO:0000256" key="1">
    <source>
        <dbReference type="SAM" id="MobiDB-lite"/>
    </source>
</evidence>
<dbReference type="InterPro" id="IPR027417">
    <property type="entry name" value="P-loop_NTPase"/>
</dbReference>
<dbReference type="CDD" id="cd00882">
    <property type="entry name" value="Ras_like_GTPase"/>
    <property type="match status" value="1"/>
</dbReference>
<dbReference type="Gene3D" id="3.40.50.300">
    <property type="entry name" value="P-loop containing nucleotide triphosphate hydrolases"/>
    <property type="match status" value="1"/>
</dbReference>
<dbReference type="EMBL" id="VFQX01000001">
    <property type="protein sequence ID" value="KAF0985120.1"/>
    <property type="molecule type" value="Genomic_DNA"/>
</dbReference>
<comment type="caution">
    <text evidence="2">The sequence shown here is derived from an EMBL/GenBank/DDBJ whole genome shotgun (WGS) entry which is preliminary data.</text>
</comment>
<dbReference type="VEuPathDB" id="AmoebaDB:NF0011650"/>
<dbReference type="OrthoDB" id="10266641at2759"/>
<evidence type="ECO:0008006" key="4">
    <source>
        <dbReference type="Google" id="ProtNLM"/>
    </source>
</evidence>
<dbReference type="Proteomes" id="UP000444721">
    <property type="component" value="Unassembled WGS sequence"/>
</dbReference>
<evidence type="ECO:0000313" key="2">
    <source>
        <dbReference type="EMBL" id="KAF0985120.1"/>
    </source>
</evidence>
<gene>
    <name evidence="2" type="ORF">FDP41_000159</name>
</gene>
<dbReference type="InterPro" id="IPR001806">
    <property type="entry name" value="Small_GTPase"/>
</dbReference>
<name>A0A6A5CHZ9_NAEFO</name>
<evidence type="ECO:0000313" key="3">
    <source>
        <dbReference type="Proteomes" id="UP000444721"/>
    </source>
</evidence>
<protein>
    <recommendedName>
        <fullName evidence="4">REM2- and Rab-like small GTPase 1</fullName>
    </recommendedName>
</protein>
<proteinExistence type="predicted"/>
<dbReference type="RefSeq" id="XP_044569833.1">
    <property type="nucleotide sequence ID" value="XM_044704690.1"/>
</dbReference>
<dbReference type="Pfam" id="PF00071">
    <property type="entry name" value="Ras"/>
    <property type="match status" value="1"/>
</dbReference>
<dbReference type="VEuPathDB" id="AmoebaDB:NfTy_025350"/>
<dbReference type="VEuPathDB" id="AmoebaDB:FDP41_000159"/>
<dbReference type="GO" id="GO:0003924">
    <property type="term" value="F:GTPase activity"/>
    <property type="evidence" value="ECO:0007669"/>
    <property type="project" value="InterPro"/>
</dbReference>